<dbReference type="InterPro" id="IPR036291">
    <property type="entry name" value="NAD(P)-bd_dom_sf"/>
</dbReference>
<dbReference type="PANTHER" id="PTHR14097">
    <property type="entry name" value="OXIDOREDUCTASE HTATIP2"/>
    <property type="match status" value="1"/>
</dbReference>
<evidence type="ECO:0000313" key="1">
    <source>
        <dbReference type="EMBL" id="KAK5706085.1"/>
    </source>
</evidence>
<sequence>MKIILTGSTGFIGSVLLSRCISLPTITSVVVLSRRPLPSPPRDLENKLRVVIQPDFLHYPPELLSQLEGAEACIWCLGTPTSGKEVHVDYTLAAATAFAENLAPKLGEGKRFTFVYLSGKLCERDQSRSLWFMHEARKMRGGVETALVELEARYEGVWRSMSSRPGGVSKAGIYHCVMDALVPSWTIGVEELAAGMVELAVSREGEHFVENDQLKERGRKALRSVL</sequence>
<dbReference type="SUPFAM" id="SSF51735">
    <property type="entry name" value="NAD(P)-binding Rossmann-fold domains"/>
    <property type="match status" value="1"/>
</dbReference>
<evidence type="ECO:0008006" key="3">
    <source>
        <dbReference type="Google" id="ProtNLM"/>
    </source>
</evidence>
<dbReference type="PANTHER" id="PTHR14097:SF9">
    <property type="entry name" value="EPIMERASE, PUTATIVE (AFU_ORTHOLOGUE AFUA_8G07320)-RELATED"/>
    <property type="match status" value="1"/>
</dbReference>
<evidence type="ECO:0000313" key="2">
    <source>
        <dbReference type="Proteomes" id="UP001310594"/>
    </source>
</evidence>
<dbReference type="Proteomes" id="UP001310594">
    <property type="component" value="Unassembled WGS sequence"/>
</dbReference>
<proteinExistence type="predicted"/>
<gene>
    <name evidence="1" type="ORF">LTR97_001071</name>
</gene>
<accession>A0AAN8A4T3</accession>
<protein>
    <recommendedName>
        <fullName evidence="3">NAD(P)-binding domain-containing protein</fullName>
    </recommendedName>
</protein>
<dbReference type="AlphaFoldDB" id="A0AAN8A4T3"/>
<name>A0AAN8A4T3_9PEZI</name>
<organism evidence="1 2">
    <name type="scientific">Elasticomyces elasticus</name>
    <dbReference type="NCBI Taxonomy" id="574655"/>
    <lineage>
        <taxon>Eukaryota</taxon>
        <taxon>Fungi</taxon>
        <taxon>Dikarya</taxon>
        <taxon>Ascomycota</taxon>
        <taxon>Pezizomycotina</taxon>
        <taxon>Dothideomycetes</taxon>
        <taxon>Dothideomycetidae</taxon>
        <taxon>Mycosphaerellales</taxon>
        <taxon>Teratosphaeriaceae</taxon>
        <taxon>Elasticomyces</taxon>
    </lineage>
</organism>
<reference evidence="1" key="1">
    <citation type="submission" date="2023-08" db="EMBL/GenBank/DDBJ databases">
        <title>Black Yeasts Isolated from many extreme environments.</title>
        <authorList>
            <person name="Coleine C."/>
            <person name="Stajich J.E."/>
            <person name="Selbmann L."/>
        </authorList>
    </citation>
    <scope>NUCLEOTIDE SEQUENCE</scope>
    <source>
        <strain evidence="1">CCFEE 5810</strain>
    </source>
</reference>
<dbReference type="Gene3D" id="3.40.50.720">
    <property type="entry name" value="NAD(P)-binding Rossmann-like Domain"/>
    <property type="match status" value="1"/>
</dbReference>
<comment type="caution">
    <text evidence="1">The sequence shown here is derived from an EMBL/GenBank/DDBJ whole genome shotgun (WGS) entry which is preliminary data.</text>
</comment>
<dbReference type="EMBL" id="JAVRQU010000002">
    <property type="protein sequence ID" value="KAK5706085.1"/>
    <property type="molecule type" value="Genomic_DNA"/>
</dbReference>